<dbReference type="Proteomes" id="UP000297595">
    <property type="component" value="Unassembled WGS sequence"/>
</dbReference>
<keyword evidence="3" id="KW-1133">Transmembrane helix</keyword>
<dbReference type="SUPFAM" id="SSF47459">
    <property type="entry name" value="HLH, helix-loop-helix DNA-binding domain"/>
    <property type="match status" value="1"/>
</dbReference>
<organism evidence="4 5">
    <name type="scientific">Orbilia oligospora</name>
    <name type="common">Nematode-trapping fungus</name>
    <name type="synonym">Arthrobotrys oligospora</name>
    <dbReference type="NCBI Taxonomy" id="2813651"/>
    <lineage>
        <taxon>Eukaryota</taxon>
        <taxon>Fungi</taxon>
        <taxon>Dikarya</taxon>
        <taxon>Ascomycota</taxon>
        <taxon>Pezizomycotina</taxon>
        <taxon>Orbiliomycetes</taxon>
        <taxon>Orbiliales</taxon>
        <taxon>Orbiliaceae</taxon>
        <taxon>Orbilia</taxon>
    </lineage>
</organism>
<evidence type="ECO:0000313" key="5">
    <source>
        <dbReference type="Proteomes" id="UP000297595"/>
    </source>
</evidence>
<dbReference type="InterPro" id="IPR036638">
    <property type="entry name" value="HLH_DNA-bd_sf"/>
</dbReference>
<keyword evidence="3" id="KW-0472">Membrane</keyword>
<dbReference type="PANTHER" id="PTHR47336">
    <property type="entry name" value="TRANSCRIPTION FACTOR HMS1-RELATED"/>
    <property type="match status" value="1"/>
</dbReference>
<feature type="region of interest" description="Disordered" evidence="2">
    <location>
        <begin position="273"/>
        <end position="334"/>
    </location>
</feature>
<proteinExistence type="predicted"/>
<accession>A0A7C8P2U0</accession>
<dbReference type="EMBL" id="SOZJ01000002">
    <property type="protein sequence ID" value="TGJ70644.1"/>
    <property type="molecule type" value="Genomic_DNA"/>
</dbReference>
<comment type="caution">
    <text evidence="4">The sequence shown here is derived from an EMBL/GenBank/DDBJ whole genome shotgun (WGS) entry which is preliminary data.</text>
</comment>
<dbReference type="InterPro" id="IPR011598">
    <property type="entry name" value="bHLH_dom"/>
</dbReference>
<dbReference type="PROSITE" id="PS50888">
    <property type="entry name" value="BHLH"/>
    <property type="match status" value="1"/>
</dbReference>
<dbReference type="AlphaFoldDB" id="A0A7C8P2U0"/>
<gene>
    <name evidence="4" type="ORF">EYR41_002677</name>
</gene>
<feature type="coiled-coil region" evidence="1">
    <location>
        <begin position="398"/>
        <end position="425"/>
    </location>
</feature>
<reference evidence="4 5" key="1">
    <citation type="submission" date="2019-03" db="EMBL/GenBank/DDBJ databases">
        <title>Nematode-trapping fungi genome.</title>
        <authorList>
            <person name="Vidal-Diez De Ulzurrun G."/>
        </authorList>
    </citation>
    <scope>NUCLEOTIDE SEQUENCE [LARGE SCALE GENOMIC DNA]</scope>
    <source>
        <strain evidence="4 5">TWF154</strain>
    </source>
</reference>
<evidence type="ECO:0000256" key="3">
    <source>
        <dbReference type="SAM" id="Phobius"/>
    </source>
</evidence>
<dbReference type="GO" id="GO:0046983">
    <property type="term" value="F:protein dimerization activity"/>
    <property type="evidence" value="ECO:0007669"/>
    <property type="project" value="InterPro"/>
</dbReference>
<evidence type="ECO:0000256" key="1">
    <source>
        <dbReference type="SAM" id="Coils"/>
    </source>
</evidence>
<feature type="compositionally biased region" description="Polar residues" evidence="2">
    <location>
        <begin position="224"/>
        <end position="236"/>
    </location>
</feature>
<feature type="compositionally biased region" description="Polar residues" evidence="2">
    <location>
        <begin position="299"/>
        <end position="309"/>
    </location>
</feature>
<sequence>MASGRTGYGYLSPQYSMQNGKLLPRKPGFSRTPLNFSHQNTSRIIIYTLTSYKHIYIHTLHIHTYTHACTHLTTHALSIARQALFHISLDRHHKLYISLYIYIYLIFISTYANVYLSFFCSFWSFSVENNATGISIGINNGQDDYPDVDFGQCFLDQPSYTPFGDDLSLFPCSTHQSDVPGLSATVSTPSEMAGFDFSSFLTGASPPCAPAMEQGFQPPCAVNASRQSSSMGSNLSGGVMKRSPMSPSLDYEIEELPPALWTLPTENVKNSIAISHNSPDMGGSSSSTSSLPMKKDKSTTGVSSTSSAQHPKHITSTRKLSKHEAQQVKKAAHSTVEKRYRANLNTKITHLHEELVKASEEDSVSLSSELRGSKIKGSVAGPPKTRKADVLTDALNFVNRTQKEKRVMKEEIDFLKMRIMTLEKLVKCEDCLLLKQMDQMRMPSTQRIVNY</sequence>
<feature type="region of interest" description="Disordered" evidence="2">
    <location>
        <begin position="222"/>
        <end position="243"/>
    </location>
</feature>
<dbReference type="OrthoDB" id="2133190at2759"/>
<dbReference type="Gene3D" id="4.10.280.10">
    <property type="entry name" value="Helix-loop-helix DNA-binding domain"/>
    <property type="match status" value="1"/>
</dbReference>
<dbReference type="InterPro" id="IPR052099">
    <property type="entry name" value="Regulatory_TF_Diverse"/>
</dbReference>
<keyword evidence="3" id="KW-0812">Transmembrane</keyword>
<keyword evidence="1" id="KW-0175">Coiled coil</keyword>
<feature type="transmembrane region" description="Helical" evidence="3">
    <location>
        <begin position="99"/>
        <end position="125"/>
    </location>
</feature>
<feature type="compositionally biased region" description="Basic residues" evidence="2">
    <location>
        <begin position="310"/>
        <end position="321"/>
    </location>
</feature>
<evidence type="ECO:0000256" key="2">
    <source>
        <dbReference type="SAM" id="MobiDB-lite"/>
    </source>
</evidence>
<name>A0A7C8P2U0_ORBOL</name>
<protein>
    <submittedName>
        <fullName evidence="4">Uncharacterized protein</fullName>
    </submittedName>
</protein>
<dbReference type="PANTHER" id="PTHR47336:SF2">
    <property type="entry name" value="TRANSCRIPTION FACTOR HMS1-RELATED"/>
    <property type="match status" value="1"/>
</dbReference>
<evidence type="ECO:0000313" key="4">
    <source>
        <dbReference type="EMBL" id="TGJ70644.1"/>
    </source>
</evidence>